<dbReference type="InterPro" id="IPR011043">
    <property type="entry name" value="Gal_Oxase/kelch_b-propeller"/>
</dbReference>
<dbReference type="Proteomes" id="UP000187209">
    <property type="component" value="Unassembled WGS sequence"/>
</dbReference>
<evidence type="ECO:0000313" key="6">
    <source>
        <dbReference type="EMBL" id="OMJ83846.1"/>
    </source>
</evidence>
<evidence type="ECO:0000313" key="7">
    <source>
        <dbReference type="Proteomes" id="UP000187209"/>
    </source>
</evidence>
<dbReference type="EMBL" id="MPUH01000289">
    <property type="protein sequence ID" value="OMJ83846.1"/>
    <property type="molecule type" value="Genomic_DNA"/>
</dbReference>
<dbReference type="GO" id="GO:0008270">
    <property type="term" value="F:zinc ion binding"/>
    <property type="evidence" value="ECO:0007669"/>
    <property type="project" value="UniProtKB-KW"/>
</dbReference>
<dbReference type="Gene3D" id="2.120.10.80">
    <property type="entry name" value="Kelch-type beta propeller"/>
    <property type="match status" value="1"/>
</dbReference>
<keyword evidence="2 4" id="KW-0863">Zinc-finger</keyword>
<comment type="caution">
    <text evidence="6">The sequence shown here is derived from an EMBL/GenBank/DDBJ whole genome shotgun (WGS) entry which is preliminary data.</text>
</comment>
<evidence type="ECO:0000256" key="4">
    <source>
        <dbReference type="PROSITE-ProRule" id="PRU00175"/>
    </source>
</evidence>
<evidence type="ECO:0000256" key="3">
    <source>
        <dbReference type="ARBA" id="ARBA00022833"/>
    </source>
</evidence>
<name>A0A1R2C4B0_9CILI</name>
<proteinExistence type="predicted"/>
<accession>A0A1R2C4B0</accession>
<dbReference type="InterPro" id="IPR017907">
    <property type="entry name" value="Znf_RING_CS"/>
</dbReference>
<sequence length="719" mass="82595">MNQSHQIYYSTPCILCCSTQKLLAFSNNLILCRPCYNKYKKSSKIICQHCNTPCMSFLPCKHPICSICISLPSIPKFCILCCIECCYCKSNKVRNSQSICALHKNCKKCAKNIKGIYNSCLICEGQIDKITCSKCKNIDFSISSPSRISSNKLCKCCSKDSDFDMQNIYENPESSMYNTKASSYISIDEKKVCVFCNKNDLSYYSFPCKHFYCYDCKDCKDNDLNECPLCEQCHECLSISQCRPNLCDHKLCSLCIKNLYCPVCIKNNTFRKCCACGGATLKKNLNKMTCSHKICPLCSENLRACSKCSKGFILNNPEKCSYCENPAFILVENNDSPFYMCEDHYYSICNLHEIHGEILVLKIENDEKLEILKNIDYQIKMINEISANTIKNVNEVVKKINEAMNNSLNRCSREIMKLISLKNDIIISEKIRKKDLEMISRRSVPYLFMNEVRIEKLTEKLCDLISTSLIEENLQDKYLSYYSPTQQGLVRLSLNTFSNKFLANNPNSFETGYQNQIVKISSDSYFICGGYNQISLSTAYIINMKSLIYKQLQPSHIPISKSSSIFIYPDIYIFLSQKKTCISFNLIKKSWSTINYIPKAYTNGTTYLYNSKIYICGTELENALIFYPELNIYNSSFALERGLKVFCDYFLLIDGDGVYKLLNDEMHKISYECDLKCYELMTSCVGKRGGKYYFVGNDEKVMVFDSLGFSVKVAYEKRK</sequence>
<keyword evidence="7" id="KW-1185">Reference proteome</keyword>
<evidence type="ECO:0000259" key="5">
    <source>
        <dbReference type="PROSITE" id="PS50089"/>
    </source>
</evidence>
<dbReference type="PROSITE" id="PS50089">
    <property type="entry name" value="ZF_RING_2"/>
    <property type="match status" value="1"/>
</dbReference>
<keyword evidence="3" id="KW-0862">Zinc</keyword>
<feature type="domain" description="RING-type" evidence="5">
    <location>
        <begin position="193"/>
        <end position="231"/>
    </location>
</feature>
<organism evidence="6 7">
    <name type="scientific">Stentor coeruleus</name>
    <dbReference type="NCBI Taxonomy" id="5963"/>
    <lineage>
        <taxon>Eukaryota</taxon>
        <taxon>Sar</taxon>
        <taxon>Alveolata</taxon>
        <taxon>Ciliophora</taxon>
        <taxon>Postciliodesmatophora</taxon>
        <taxon>Heterotrichea</taxon>
        <taxon>Heterotrichida</taxon>
        <taxon>Stentoridae</taxon>
        <taxon>Stentor</taxon>
    </lineage>
</organism>
<dbReference type="AlphaFoldDB" id="A0A1R2C4B0"/>
<dbReference type="InterPro" id="IPR001841">
    <property type="entry name" value="Znf_RING"/>
</dbReference>
<evidence type="ECO:0000256" key="2">
    <source>
        <dbReference type="ARBA" id="ARBA00022771"/>
    </source>
</evidence>
<dbReference type="PROSITE" id="PS00518">
    <property type="entry name" value="ZF_RING_1"/>
    <property type="match status" value="2"/>
</dbReference>
<protein>
    <recommendedName>
        <fullName evidence="5">RING-type domain-containing protein</fullName>
    </recommendedName>
</protein>
<reference evidence="6 7" key="1">
    <citation type="submission" date="2016-11" db="EMBL/GenBank/DDBJ databases">
        <title>The macronuclear genome of Stentor coeruleus: a giant cell with tiny introns.</title>
        <authorList>
            <person name="Slabodnick M."/>
            <person name="Ruby J.G."/>
            <person name="Reiff S.B."/>
            <person name="Swart E.C."/>
            <person name="Gosai S."/>
            <person name="Prabakaran S."/>
            <person name="Witkowska E."/>
            <person name="Larue G.E."/>
            <person name="Fisher S."/>
            <person name="Freeman R.M."/>
            <person name="Gunawardena J."/>
            <person name="Chu W."/>
            <person name="Stover N.A."/>
            <person name="Gregory B.D."/>
            <person name="Nowacki M."/>
            <person name="Derisi J."/>
            <person name="Roy S.W."/>
            <person name="Marshall W.F."/>
            <person name="Sood P."/>
        </authorList>
    </citation>
    <scope>NUCLEOTIDE SEQUENCE [LARGE SCALE GENOMIC DNA]</scope>
    <source>
        <strain evidence="6">WM001</strain>
    </source>
</reference>
<dbReference type="SMART" id="SM00184">
    <property type="entry name" value="RING"/>
    <property type="match status" value="4"/>
</dbReference>
<dbReference type="SUPFAM" id="SSF50965">
    <property type="entry name" value="Galactose oxidase, central domain"/>
    <property type="match status" value="1"/>
</dbReference>
<gene>
    <name evidence="6" type="ORF">SteCoe_15146</name>
</gene>
<dbReference type="InterPro" id="IPR015915">
    <property type="entry name" value="Kelch-typ_b-propeller"/>
</dbReference>
<keyword evidence="1" id="KW-0479">Metal-binding</keyword>
<evidence type="ECO:0000256" key="1">
    <source>
        <dbReference type="ARBA" id="ARBA00022723"/>
    </source>
</evidence>